<sequence length="225" mass="24724">MPELQAQIDSLRFAFSADVNRPFELKPTFPYGSPSEPYHPSPPLDSHYASHINQVPGVQSRVGYAAYPVTPPISAGTEDSKSDSSQLQPLGLIPSQSISTHGMNAPLVDENSWDPTRIINQWDMAFSIGTPTVTANSPPMALSNPTQAVQPSLPDHFPVQYDQQSKVAPVAPAPMPHTQFTGQQVVFTARDWQQSVASVYDPNGLKRRWNYSVDLGTESTPKRQR</sequence>
<reference evidence="1" key="1">
    <citation type="submission" date="2022-07" db="EMBL/GenBank/DDBJ databases">
        <title>Taxonomy of Aspergillus series Nigri: significant species reduction supported by multi-species coalescent approaches.</title>
        <authorList>
            <person name="Bian C."/>
            <person name="Kusuya Y."/>
            <person name="Sklenar F."/>
            <person name="D'hooge E."/>
            <person name="Yaguchi T."/>
            <person name="Takahashi H."/>
            <person name="Hubka V."/>
        </authorList>
    </citation>
    <scope>NUCLEOTIDE SEQUENCE</scope>
    <source>
        <strain evidence="1">CBS 733.88</strain>
    </source>
</reference>
<name>A0A9W6DUP1_9EURO</name>
<accession>A0A9W6DUP1</accession>
<dbReference type="EMBL" id="BROQ01000276">
    <property type="protein sequence ID" value="GKZ27772.1"/>
    <property type="molecule type" value="Genomic_DNA"/>
</dbReference>
<comment type="caution">
    <text evidence="1">The sequence shown here is derived from an EMBL/GenBank/DDBJ whole genome shotgun (WGS) entry which is preliminary data.</text>
</comment>
<proteinExistence type="predicted"/>
<protein>
    <submittedName>
        <fullName evidence="1">Uncharacterized protein</fullName>
    </submittedName>
</protein>
<dbReference type="Proteomes" id="UP001143548">
    <property type="component" value="Unassembled WGS sequence"/>
</dbReference>
<gene>
    <name evidence="1" type="ORF">AbraCBS73388_005622</name>
</gene>
<organism evidence="1 2">
    <name type="scientific">Aspergillus brasiliensis</name>
    <dbReference type="NCBI Taxonomy" id="319629"/>
    <lineage>
        <taxon>Eukaryota</taxon>
        <taxon>Fungi</taxon>
        <taxon>Dikarya</taxon>
        <taxon>Ascomycota</taxon>
        <taxon>Pezizomycotina</taxon>
        <taxon>Eurotiomycetes</taxon>
        <taxon>Eurotiomycetidae</taxon>
        <taxon>Eurotiales</taxon>
        <taxon>Aspergillaceae</taxon>
        <taxon>Aspergillus</taxon>
        <taxon>Aspergillus subgen. Circumdati</taxon>
    </lineage>
</organism>
<evidence type="ECO:0000313" key="1">
    <source>
        <dbReference type="EMBL" id="GKZ27772.1"/>
    </source>
</evidence>
<dbReference type="AlphaFoldDB" id="A0A9W6DUP1"/>
<evidence type="ECO:0000313" key="2">
    <source>
        <dbReference type="Proteomes" id="UP001143548"/>
    </source>
</evidence>